<dbReference type="GO" id="GO:0071014">
    <property type="term" value="C:post-mRNA release spliceosomal complex"/>
    <property type="evidence" value="ECO:0007669"/>
    <property type="project" value="TreeGrafter"/>
</dbReference>
<keyword evidence="6 7" id="KW-0539">Nucleus</keyword>
<dbReference type="Proteomes" id="UP000823749">
    <property type="component" value="Chromosome 10"/>
</dbReference>
<comment type="subunit">
    <text evidence="7">May be part of a spliceosome complex.</text>
</comment>
<gene>
    <name evidence="8" type="ORF">RHGRI_029523</name>
</gene>
<protein>
    <recommendedName>
        <fullName evidence="7">Pre-mRNA-splicing factor SYF2</fullName>
    </recommendedName>
</protein>
<comment type="caution">
    <text evidence="8">The sequence shown here is derived from an EMBL/GenBank/DDBJ whole genome shotgun (WGS) entry which is preliminary data.</text>
</comment>
<comment type="similarity">
    <text evidence="2 7">Belongs to the SYF2 family.</text>
</comment>
<dbReference type="EMBL" id="JACTNZ010000010">
    <property type="protein sequence ID" value="KAG5528894.1"/>
    <property type="molecule type" value="Genomic_DNA"/>
</dbReference>
<evidence type="ECO:0000256" key="5">
    <source>
        <dbReference type="ARBA" id="ARBA00023187"/>
    </source>
</evidence>
<sequence>MILAMGCINNNVNGKIEKMVKEFKERDEKRKSFSWRRRFHDEKDIDSINVRHEHFNKTNMVSTYSEGQVG</sequence>
<dbReference type="InterPro" id="IPR013260">
    <property type="entry name" value="mRNA_splic_SYF2"/>
</dbReference>
<evidence type="ECO:0000256" key="3">
    <source>
        <dbReference type="ARBA" id="ARBA00022664"/>
    </source>
</evidence>
<name>A0AAV6IND8_9ERIC</name>
<reference evidence="8" key="1">
    <citation type="submission" date="2020-08" db="EMBL/GenBank/DDBJ databases">
        <title>Plant Genome Project.</title>
        <authorList>
            <person name="Zhang R.-G."/>
        </authorList>
    </citation>
    <scope>NUCLEOTIDE SEQUENCE</scope>
    <source>
        <strain evidence="8">WSP0</strain>
        <tissue evidence="8">Leaf</tissue>
    </source>
</reference>
<dbReference type="GO" id="GO:0071013">
    <property type="term" value="C:catalytic step 2 spliceosome"/>
    <property type="evidence" value="ECO:0007669"/>
    <property type="project" value="TreeGrafter"/>
</dbReference>
<dbReference type="GO" id="GO:0000974">
    <property type="term" value="C:Prp19 complex"/>
    <property type="evidence" value="ECO:0007669"/>
    <property type="project" value="TreeGrafter"/>
</dbReference>
<evidence type="ECO:0000313" key="9">
    <source>
        <dbReference type="Proteomes" id="UP000823749"/>
    </source>
</evidence>
<dbReference type="PANTHER" id="PTHR13264:SF5">
    <property type="entry name" value="PRE-MRNA-SPLICING FACTOR SYF2"/>
    <property type="match status" value="1"/>
</dbReference>
<organism evidence="8 9">
    <name type="scientific">Rhododendron griersonianum</name>
    <dbReference type="NCBI Taxonomy" id="479676"/>
    <lineage>
        <taxon>Eukaryota</taxon>
        <taxon>Viridiplantae</taxon>
        <taxon>Streptophyta</taxon>
        <taxon>Embryophyta</taxon>
        <taxon>Tracheophyta</taxon>
        <taxon>Spermatophyta</taxon>
        <taxon>Magnoliopsida</taxon>
        <taxon>eudicotyledons</taxon>
        <taxon>Gunneridae</taxon>
        <taxon>Pentapetalae</taxon>
        <taxon>asterids</taxon>
        <taxon>Ericales</taxon>
        <taxon>Ericaceae</taxon>
        <taxon>Ericoideae</taxon>
        <taxon>Rhodoreae</taxon>
        <taxon>Rhododendron</taxon>
    </lineage>
</organism>
<dbReference type="GO" id="GO:0000398">
    <property type="term" value="P:mRNA splicing, via spliceosome"/>
    <property type="evidence" value="ECO:0007669"/>
    <property type="project" value="UniProtKB-UniRule"/>
</dbReference>
<keyword evidence="9" id="KW-1185">Reference proteome</keyword>
<evidence type="ECO:0000256" key="4">
    <source>
        <dbReference type="ARBA" id="ARBA00022728"/>
    </source>
</evidence>
<keyword evidence="5 7" id="KW-0508">mRNA splicing</keyword>
<evidence type="ECO:0000256" key="6">
    <source>
        <dbReference type="ARBA" id="ARBA00023242"/>
    </source>
</evidence>
<evidence type="ECO:0000256" key="2">
    <source>
        <dbReference type="ARBA" id="ARBA00010028"/>
    </source>
</evidence>
<keyword evidence="3 7" id="KW-0507">mRNA processing</keyword>
<dbReference type="PANTHER" id="PTHR13264">
    <property type="entry name" value="GCIP-INTERACTING PROTEIN P29"/>
    <property type="match status" value="1"/>
</dbReference>
<dbReference type="Pfam" id="PF08231">
    <property type="entry name" value="SYF2"/>
    <property type="match status" value="1"/>
</dbReference>
<dbReference type="AlphaFoldDB" id="A0AAV6IND8"/>
<keyword evidence="4 7" id="KW-0747">Spliceosome</keyword>
<accession>A0AAV6IND8</accession>
<comment type="function">
    <text evidence="7">Involved in pre-mRNA splicing.</text>
</comment>
<comment type="subcellular location">
    <subcellularLocation>
        <location evidence="1 7">Nucleus</location>
    </subcellularLocation>
</comment>
<evidence type="ECO:0000256" key="1">
    <source>
        <dbReference type="ARBA" id="ARBA00004123"/>
    </source>
</evidence>
<evidence type="ECO:0000313" key="8">
    <source>
        <dbReference type="EMBL" id="KAG5528894.1"/>
    </source>
</evidence>
<evidence type="ECO:0000256" key="7">
    <source>
        <dbReference type="RuleBase" id="RU367148"/>
    </source>
</evidence>
<proteinExistence type="inferred from homology"/>